<evidence type="ECO:0000313" key="9">
    <source>
        <dbReference type="Proteomes" id="UP000631114"/>
    </source>
</evidence>
<feature type="transmembrane region" description="Helical" evidence="6">
    <location>
        <begin position="575"/>
        <end position="594"/>
    </location>
</feature>
<feature type="transmembrane region" description="Helical" evidence="6">
    <location>
        <begin position="411"/>
        <end position="431"/>
    </location>
</feature>
<evidence type="ECO:0000256" key="2">
    <source>
        <dbReference type="ARBA" id="ARBA00008335"/>
    </source>
</evidence>
<keyword evidence="3 6" id="KW-0812">Transmembrane</keyword>
<protein>
    <recommendedName>
        <fullName evidence="7">SPX domain-containing protein</fullName>
    </recommendedName>
</protein>
<dbReference type="Gene3D" id="1.20.1250.20">
    <property type="entry name" value="MFS general substrate transporter like domains"/>
    <property type="match status" value="1"/>
</dbReference>
<dbReference type="CDD" id="cd14479">
    <property type="entry name" value="SPX-MFS_plant"/>
    <property type="match status" value="1"/>
</dbReference>
<dbReference type="GO" id="GO:0016020">
    <property type="term" value="C:membrane"/>
    <property type="evidence" value="ECO:0007669"/>
    <property type="project" value="UniProtKB-SubCell"/>
</dbReference>
<organism evidence="8 9">
    <name type="scientific">Coptis chinensis</name>
    <dbReference type="NCBI Taxonomy" id="261450"/>
    <lineage>
        <taxon>Eukaryota</taxon>
        <taxon>Viridiplantae</taxon>
        <taxon>Streptophyta</taxon>
        <taxon>Embryophyta</taxon>
        <taxon>Tracheophyta</taxon>
        <taxon>Spermatophyta</taxon>
        <taxon>Magnoliopsida</taxon>
        <taxon>Ranunculales</taxon>
        <taxon>Ranunculaceae</taxon>
        <taxon>Coptidoideae</taxon>
        <taxon>Coptis</taxon>
    </lineage>
</organism>
<feature type="transmembrane region" description="Helical" evidence="6">
    <location>
        <begin position="280"/>
        <end position="303"/>
    </location>
</feature>
<dbReference type="PROSITE" id="PS51382">
    <property type="entry name" value="SPX"/>
    <property type="match status" value="1"/>
</dbReference>
<reference evidence="8 9" key="1">
    <citation type="submission" date="2020-10" db="EMBL/GenBank/DDBJ databases">
        <title>The Coptis chinensis genome and diversification of protoberbering-type alkaloids.</title>
        <authorList>
            <person name="Wang B."/>
            <person name="Shu S."/>
            <person name="Song C."/>
            <person name="Liu Y."/>
        </authorList>
    </citation>
    <scope>NUCLEOTIDE SEQUENCE [LARGE SCALE GENOMIC DNA]</scope>
    <source>
        <strain evidence="8">HL-2020</strain>
        <tissue evidence="8">Leaf</tissue>
    </source>
</reference>
<evidence type="ECO:0000313" key="8">
    <source>
        <dbReference type="EMBL" id="KAF9614770.1"/>
    </source>
</evidence>
<proteinExistence type="inferred from homology"/>
<comment type="subcellular location">
    <subcellularLocation>
        <location evidence="1">Membrane</location>
        <topology evidence="1">Multi-pass membrane protein</topology>
    </subcellularLocation>
</comment>
<gene>
    <name evidence="8" type="ORF">IFM89_020624</name>
</gene>
<dbReference type="Pfam" id="PF07690">
    <property type="entry name" value="MFS_1"/>
    <property type="match status" value="1"/>
</dbReference>
<dbReference type="GO" id="GO:0022857">
    <property type="term" value="F:transmembrane transporter activity"/>
    <property type="evidence" value="ECO:0007669"/>
    <property type="project" value="InterPro"/>
</dbReference>
<feature type="transmembrane region" description="Helical" evidence="6">
    <location>
        <begin position="377"/>
        <end position="399"/>
    </location>
</feature>
<dbReference type="Proteomes" id="UP000631114">
    <property type="component" value="Unassembled WGS sequence"/>
</dbReference>
<keyword evidence="4 6" id="KW-1133">Transmembrane helix</keyword>
<keyword evidence="5 6" id="KW-0472">Membrane</keyword>
<comment type="caution">
    <text evidence="8">The sequence shown here is derived from an EMBL/GenBank/DDBJ whole genome shotgun (WGS) entry which is preliminary data.</text>
</comment>
<dbReference type="OrthoDB" id="5588846at2759"/>
<dbReference type="PANTHER" id="PTHR23510:SF65">
    <property type="entry name" value="SPX DOMAIN-CONTAINING MEMBRANE PROTEIN OS09G0521800"/>
    <property type="match status" value="1"/>
</dbReference>
<evidence type="ECO:0000256" key="3">
    <source>
        <dbReference type="ARBA" id="ARBA00022692"/>
    </source>
</evidence>
<dbReference type="InterPro" id="IPR004331">
    <property type="entry name" value="SPX_dom"/>
</dbReference>
<dbReference type="InterPro" id="IPR011701">
    <property type="entry name" value="MFS"/>
</dbReference>
<feature type="transmembrane region" description="Helical" evidence="6">
    <location>
        <begin position="250"/>
        <end position="268"/>
    </location>
</feature>
<dbReference type="EMBL" id="JADFTS010000003">
    <property type="protein sequence ID" value="KAF9614770.1"/>
    <property type="molecule type" value="Genomic_DNA"/>
</dbReference>
<evidence type="ECO:0000256" key="5">
    <source>
        <dbReference type="ARBA" id="ARBA00023136"/>
    </source>
</evidence>
<dbReference type="Pfam" id="PF03105">
    <property type="entry name" value="SPX"/>
    <property type="match status" value="1"/>
</dbReference>
<dbReference type="InterPro" id="IPR045264">
    <property type="entry name" value="SPXM_SPX_plant"/>
</dbReference>
<feature type="transmembrane region" description="Helical" evidence="6">
    <location>
        <begin position="543"/>
        <end position="563"/>
    </location>
</feature>
<name>A0A835M0U6_9MAGN</name>
<dbReference type="AlphaFoldDB" id="A0A835M0U6"/>
<comment type="similarity">
    <text evidence="2">Belongs to the major facilitator superfamily.</text>
</comment>
<evidence type="ECO:0000256" key="4">
    <source>
        <dbReference type="ARBA" id="ARBA00022989"/>
    </source>
</evidence>
<dbReference type="PANTHER" id="PTHR23510">
    <property type="entry name" value="INNER MEMBRANE TRANSPORT PROTEIN YAJR"/>
    <property type="match status" value="1"/>
</dbReference>
<feature type="domain" description="SPX" evidence="7">
    <location>
        <begin position="2"/>
        <end position="145"/>
    </location>
</feature>
<sequence length="696" mass="76977">MVAFGKRLKERQIQEWQGYYINYKMMKKKVKQYAQQNGVGAQDRHSVFKEFSTMLDKQIEKIVLFLLKQQGLLASKIAKLGEQHTELLQQPDISQISELREAYRAAGQDLLKLLYFVEMNAIGLRKILKKFDKRFGYKFTDYYVSSRANHPYSQLQQVFKHVGIGAVVGALSRNLAELQDGTGSYSSIYDHPYAPLQDPVIDSIKAAVDRLTHSTTFLDFLGQHALIMQEEIPRPIDDIVNDQRYHLMSLLLNLANTFLYMVNTYIIVPTADNYSLSLGAAATVCGVVIGSMAVAQIFSSVYFSAWSNKSYFRPLVFSSIVLLMGNILYALAYDLDSLAVLLIGRLLCGFGSARAVNRRYISDCVPLKTRMQASAGFVSASALGMACGPALAGLLQTRFRIYKLTFNQDTLPGWVMALAWLIYLVWLWISFIEPAHDSEEKCVAEGTDGGSINDALEKGLAQPLLLSSDEKKNDEDDALDCDASEASEESLKPAASVGSAYRLLTPSVKVQLLIYFMLKYAMEILLAESSVITTYYFSWSTSAVAIFLACLGLTVLPVNIIVGSYISNMFEDRQILLASEIMVCIGILISFHILGPYSVPQYVCSALITFVSAEVLEGVNLSLLSRVMSSRLARGTYNGGLLSTEAGTLARVVADGTITLAGYLGVSRVLNVTLLPSLFICVASIMATCFTYNTLF</sequence>
<dbReference type="InterPro" id="IPR036259">
    <property type="entry name" value="MFS_trans_sf"/>
</dbReference>
<evidence type="ECO:0000259" key="7">
    <source>
        <dbReference type="PROSITE" id="PS51382"/>
    </source>
</evidence>
<feature type="transmembrane region" description="Helical" evidence="6">
    <location>
        <begin position="338"/>
        <end position="356"/>
    </location>
</feature>
<feature type="transmembrane region" description="Helical" evidence="6">
    <location>
        <begin position="512"/>
        <end position="537"/>
    </location>
</feature>
<dbReference type="InterPro" id="IPR051068">
    <property type="entry name" value="MFS_Domain-Containing_Protein"/>
</dbReference>
<accession>A0A835M0U6</accession>
<keyword evidence="9" id="KW-1185">Reference proteome</keyword>
<evidence type="ECO:0000256" key="6">
    <source>
        <dbReference type="SAM" id="Phobius"/>
    </source>
</evidence>
<evidence type="ECO:0000256" key="1">
    <source>
        <dbReference type="ARBA" id="ARBA00004141"/>
    </source>
</evidence>
<feature type="transmembrane region" description="Helical" evidence="6">
    <location>
        <begin position="315"/>
        <end position="332"/>
    </location>
</feature>
<feature type="transmembrane region" description="Helical" evidence="6">
    <location>
        <begin position="674"/>
        <end position="695"/>
    </location>
</feature>
<dbReference type="SUPFAM" id="SSF103473">
    <property type="entry name" value="MFS general substrate transporter"/>
    <property type="match status" value="1"/>
</dbReference>
<feature type="transmembrane region" description="Helical" evidence="6">
    <location>
        <begin position="600"/>
        <end position="624"/>
    </location>
</feature>